<dbReference type="FunCoup" id="S0F061">
    <property type="interactions" value="320"/>
</dbReference>
<protein>
    <submittedName>
        <fullName evidence="3">NADPH:quinone reductase and related Zn-dependent oxidoreductases</fullName>
    </submittedName>
</protein>
<dbReference type="Gene3D" id="3.90.180.10">
    <property type="entry name" value="Medium-chain alcohol dehydrogenases, catalytic domain"/>
    <property type="match status" value="1"/>
</dbReference>
<dbReference type="InterPro" id="IPR020843">
    <property type="entry name" value="ER"/>
</dbReference>
<dbReference type="InterPro" id="IPR050700">
    <property type="entry name" value="YIM1/Zinc_Alcohol_DH_Fams"/>
</dbReference>
<dbReference type="eggNOG" id="COG0604">
    <property type="taxonomic scope" value="Bacteria"/>
</dbReference>
<dbReference type="InterPro" id="IPR013154">
    <property type="entry name" value="ADH-like_N"/>
</dbReference>
<name>S0F061_CHTCT</name>
<dbReference type="InterPro" id="IPR002364">
    <property type="entry name" value="Quin_OxRdtase/zeta-crystal_CS"/>
</dbReference>
<keyword evidence="4" id="KW-1185">Reference proteome</keyword>
<dbReference type="OrthoDB" id="9792162at2"/>
<dbReference type="SUPFAM" id="SSF50129">
    <property type="entry name" value="GroES-like"/>
    <property type="match status" value="1"/>
</dbReference>
<dbReference type="Gene3D" id="3.40.50.720">
    <property type="entry name" value="NAD(P)-binding Rossmann-like Domain"/>
    <property type="match status" value="1"/>
</dbReference>
<keyword evidence="1" id="KW-0560">Oxidoreductase</keyword>
<dbReference type="InParanoid" id="S0F061"/>
<dbReference type="Pfam" id="PF08240">
    <property type="entry name" value="ADH_N"/>
    <property type="match status" value="1"/>
</dbReference>
<dbReference type="SMART" id="SM00829">
    <property type="entry name" value="PKS_ER"/>
    <property type="match status" value="1"/>
</dbReference>
<gene>
    <name evidence="3" type="ORF">CCALI_02775</name>
</gene>
<dbReference type="SUPFAM" id="SSF51735">
    <property type="entry name" value="NAD(P)-binding Rossmann-fold domains"/>
    <property type="match status" value="1"/>
</dbReference>
<dbReference type="PANTHER" id="PTHR11695">
    <property type="entry name" value="ALCOHOL DEHYDROGENASE RELATED"/>
    <property type="match status" value="1"/>
</dbReference>
<proteinExistence type="predicted"/>
<dbReference type="RefSeq" id="WP_016484068.1">
    <property type="nucleotide sequence ID" value="NC_021487.1"/>
</dbReference>
<dbReference type="AlphaFoldDB" id="S0F061"/>
<dbReference type="InterPro" id="IPR011032">
    <property type="entry name" value="GroES-like_sf"/>
</dbReference>
<dbReference type="STRING" id="454171.CP488_01313"/>
<organism evidence="3 4">
    <name type="scientific">Chthonomonas calidirosea (strain DSM 23976 / ICMP 18418 / T49)</name>
    <dbReference type="NCBI Taxonomy" id="1303518"/>
    <lineage>
        <taxon>Bacteria</taxon>
        <taxon>Bacillati</taxon>
        <taxon>Armatimonadota</taxon>
        <taxon>Chthonomonadia</taxon>
        <taxon>Chthonomonadales</taxon>
        <taxon>Chthonomonadaceae</taxon>
        <taxon>Chthonomonas</taxon>
    </lineage>
</organism>
<evidence type="ECO:0000259" key="2">
    <source>
        <dbReference type="SMART" id="SM00829"/>
    </source>
</evidence>
<evidence type="ECO:0000313" key="3">
    <source>
        <dbReference type="EMBL" id="CCW36563.1"/>
    </source>
</evidence>
<accession>S0F061</accession>
<reference evidence="4" key="1">
    <citation type="submission" date="2013-03" db="EMBL/GenBank/DDBJ databases">
        <title>Genome sequence of Chthonomonas calidirosea, the first sequenced genome from the Armatimonadetes phylum (formally candidate division OP10).</title>
        <authorList>
            <person name="Lee K.C.Y."/>
            <person name="Morgan X.C."/>
            <person name="Dunfield P.F."/>
            <person name="Tamas I."/>
            <person name="Houghton K.M."/>
            <person name="Vyssotski M."/>
            <person name="Ryan J.L.J."/>
            <person name="Lagutin K."/>
            <person name="McDonald I.R."/>
            <person name="Stott M.B."/>
        </authorList>
    </citation>
    <scope>NUCLEOTIDE SEQUENCE [LARGE SCALE GENOMIC DNA]</scope>
    <source>
        <strain evidence="4">DSM 23976 / ICMP 18418 / T49</strain>
    </source>
</reference>
<dbReference type="EMBL" id="HF951689">
    <property type="protein sequence ID" value="CCW36563.1"/>
    <property type="molecule type" value="Genomic_DNA"/>
</dbReference>
<evidence type="ECO:0000256" key="1">
    <source>
        <dbReference type="ARBA" id="ARBA00023002"/>
    </source>
</evidence>
<dbReference type="InterPro" id="IPR036291">
    <property type="entry name" value="NAD(P)-bd_dom_sf"/>
</dbReference>
<dbReference type="KEGG" id="ccz:CCALI_02775"/>
<evidence type="ECO:0000313" key="4">
    <source>
        <dbReference type="Proteomes" id="UP000014227"/>
    </source>
</evidence>
<dbReference type="PROSITE" id="PS01162">
    <property type="entry name" value="QOR_ZETA_CRYSTAL"/>
    <property type="match status" value="1"/>
</dbReference>
<dbReference type="GO" id="GO:0016491">
    <property type="term" value="F:oxidoreductase activity"/>
    <property type="evidence" value="ECO:0007669"/>
    <property type="project" value="UniProtKB-KW"/>
</dbReference>
<dbReference type="CDD" id="cd05289">
    <property type="entry name" value="MDR_like_2"/>
    <property type="match status" value="1"/>
</dbReference>
<dbReference type="PANTHER" id="PTHR11695:SF294">
    <property type="entry name" value="RETICULON-4-INTERACTING PROTEIN 1, MITOCHONDRIAL"/>
    <property type="match status" value="1"/>
</dbReference>
<dbReference type="GO" id="GO:0008270">
    <property type="term" value="F:zinc ion binding"/>
    <property type="evidence" value="ECO:0007669"/>
    <property type="project" value="InterPro"/>
</dbReference>
<feature type="domain" description="Enoyl reductase (ER)" evidence="2">
    <location>
        <begin position="10"/>
        <end position="310"/>
    </location>
</feature>
<dbReference type="PATRIC" id="fig|1303518.3.peg.2881"/>
<dbReference type="HOGENOM" id="CLU_026673_3_3_0"/>
<sequence length="313" mass="33336">MKAIVVPTFTNPPTLRYEDVPQPQIAEDEVLVRVRATSVNPVDTYICTGAAQSWLNLKLPLIPGADFAGVVEAVGSKVKDVKPGDEVYSYSPLQRLGAFAEYLAVPAAIVAPKPPTLTFEEAASLPIVALTAWQSLFEAAQLKAGQKVLIHSAAGGVGTMAVQLAKAHGAYVYGTASSGNISFLKELGVDTPIDYTSTPFEQVAKEVDVVFDMVGGETLMRSLQTLKPGGCLVSIVGGSANPEAAKEAEKRGVRYVYVLVRPDRAQLQHLNELIAAGKLRPYIAKSYALEQAGEALAQVATRHTRGKVVMHVP</sequence>
<dbReference type="Pfam" id="PF13602">
    <property type="entry name" value="ADH_zinc_N_2"/>
    <property type="match status" value="1"/>
</dbReference>
<dbReference type="Proteomes" id="UP000014227">
    <property type="component" value="Chromosome I"/>
</dbReference>